<evidence type="ECO:0000256" key="4">
    <source>
        <dbReference type="PROSITE-ProRule" id="PRU00042"/>
    </source>
</evidence>
<dbReference type="InterPro" id="IPR052797">
    <property type="entry name" value="RegFact_GeneExpr_CellDeath"/>
</dbReference>
<evidence type="ECO:0000256" key="3">
    <source>
        <dbReference type="ARBA" id="ARBA00022833"/>
    </source>
</evidence>
<dbReference type="Gene3D" id="3.30.160.60">
    <property type="entry name" value="Classic Zinc Finger"/>
    <property type="match status" value="1"/>
</dbReference>
<name>A0ABD1FA64_HYPHA</name>
<evidence type="ECO:0000313" key="6">
    <source>
        <dbReference type="EMBL" id="KAL1516164.1"/>
    </source>
</evidence>
<dbReference type="PROSITE" id="PS00028">
    <property type="entry name" value="ZINC_FINGER_C2H2_1"/>
    <property type="match status" value="2"/>
</dbReference>
<dbReference type="GO" id="GO:0005634">
    <property type="term" value="C:nucleus"/>
    <property type="evidence" value="ECO:0007669"/>
    <property type="project" value="UniProtKB-ARBA"/>
</dbReference>
<dbReference type="Proteomes" id="UP001566132">
    <property type="component" value="Unassembled WGS sequence"/>
</dbReference>
<feature type="domain" description="C2H2-type" evidence="5">
    <location>
        <begin position="93"/>
        <end position="115"/>
    </location>
</feature>
<evidence type="ECO:0000313" key="7">
    <source>
        <dbReference type="Proteomes" id="UP001566132"/>
    </source>
</evidence>
<protein>
    <recommendedName>
        <fullName evidence="5">C2H2-type domain-containing protein</fullName>
    </recommendedName>
</protein>
<dbReference type="PANTHER" id="PTHR33936:SF24">
    <property type="entry name" value="C2H2-TYPE DOMAIN-CONTAINING PROTEIN"/>
    <property type="match status" value="1"/>
</dbReference>
<dbReference type="PROSITE" id="PS50157">
    <property type="entry name" value="ZINC_FINGER_C2H2_2"/>
    <property type="match status" value="2"/>
</dbReference>
<feature type="domain" description="C2H2-type" evidence="5">
    <location>
        <begin position="4"/>
        <end position="32"/>
    </location>
</feature>
<dbReference type="Pfam" id="PF00096">
    <property type="entry name" value="zf-C2H2"/>
    <property type="match status" value="1"/>
</dbReference>
<keyword evidence="3" id="KW-0862">Zinc</keyword>
<dbReference type="SMART" id="SM00355">
    <property type="entry name" value="ZnF_C2H2"/>
    <property type="match status" value="3"/>
</dbReference>
<keyword evidence="2 4" id="KW-0863">Zinc-finger</keyword>
<proteinExistence type="predicted"/>
<dbReference type="FunFam" id="3.30.160.60:FF:000446">
    <property type="entry name" value="Zinc finger protein"/>
    <property type="match status" value="1"/>
</dbReference>
<comment type="caution">
    <text evidence="6">The sequence shown here is derived from an EMBL/GenBank/DDBJ whole genome shotgun (WGS) entry which is preliminary data.</text>
</comment>
<dbReference type="GO" id="GO:0008270">
    <property type="term" value="F:zinc ion binding"/>
    <property type="evidence" value="ECO:0007669"/>
    <property type="project" value="UniProtKB-KW"/>
</dbReference>
<evidence type="ECO:0000259" key="5">
    <source>
        <dbReference type="PROSITE" id="PS50157"/>
    </source>
</evidence>
<dbReference type="EMBL" id="JBDJPC010000001">
    <property type="protein sequence ID" value="KAL1516164.1"/>
    <property type="molecule type" value="Genomic_DNA"/>
</dbReference>
<keyword evidence="1" id="KW-0479">Metal-binding</keyword>
<dbReference type="SUPFAM" id="SSF57667">
    <property type="entry name" value="beta-beta-alpha zinc fingers"/>
    <property type="match status" value="1"/>
</dbReference>
<gene>
    <name evidence="6" type="ORF">ABEB36_000083</name>
</gene>
<sequence length="346" mass="40226">MNLTYCNFCTKKFSNPYNLNKHLKQIHAKSEVGTDGAILIQKPKLGSEQIQDVSILNTGKTKDIMENKQYIKHPEERNYLKSFKDKKKKSYNFLCDQCPKQFIYLTNLKSHMKTHETGAVSKKHSKKEKKCVLCDHICNNLDMLSHYEQNHNISIQNSNMVFSNIEDFYIWKDKYENETNSLFIKNCNTLREGYIYKSFKCNRSGTYVSKSSGIRHLKMKGSNKINGFCPAAIKLKKSGEEYHVHVIHTHVGHKTAIGHLNHKKSEREILAAKIALKIPFDDILDEIRDSISDSNLKRIHLLTKKDLYNIESSFNLHSTTIRHQNDLVSLESWISEMQNKTDHFIL</sequence>
<accession>A0ABD1FA64</accession>
<evidence type="ECO:0000256" key="1">
    <source>
        <dbReference type="ARBA" id="ARBA00022723"/>
    </source>
</evidence>
<reference evidence="6 7" key="1">
    <citation type="submission" date="2024-05" db="EMBL/GenBank/DDBJ databases">
        <title>Genetic variation in Jamaican populations of the coffee berry borer (Hypothenemus hampei).</title>
        <authorList>
            <person name="Errbii M."/>
            <person name="Myrie A."/>
        </authorList>
    </citation>
    <scope>NUCLEOTIDE SEQUENCE [LARGE SCALE GENOMIC DNA]</scope>
    <source>
        <strain evidence="6">JA-Hopewell-2020-01-JO</strain>
        <tissue evidence="6">Whole body</tissue>
    </source>
</reference>
<dbReference type="AlphaFoldDB" id="A0ABD1FA64"/>
<dbReference type="PANTHER" id="PTHR33936">
    <property type="entry name" value="PROTEIN CBG17840"/>
    <property type="match status" value="1"/>
</dbReference>
<dbReference type="InterPro" id="IPR013087">
    <property type="entry name" value="Znf_C2H2_type"/>
</dbReference>
<evidence type="ECO:0000256" key="2">
    <source>
        <dbReference type="ARBA" id="ARBA00022771"/>
    </source>
</evidence>
<dbReference type="Pfam" id="PF13912">
    <property type="entry name" value="zf-C2H2_6"/>
    <property type="match status" value="1"/>
</dbReference>
<organism evidence="6 7">
    <name type="scientific">Hypothenemus hampei</name>
    <name type="common">Coffee berry borer</name>
    <dbReference type="NCBI Taxonomy" id="57062"/>
    <lineage>
        <taxon>Eukaryota</taxon>
        <taxon>Metazoa</taxon>
        <taxon>Ecdysozoa</taxon>
        <taxon>Arthropoda</taxon>
        <taxon>Hexapoda</taxon>
        <taxon>Insecta</taxon>
        <taxon>Pterygota</taxon>
        <taxon>Neoptera</taxon>
        <taxon>Endopterygota</taxon>
        <taxon>Coleoptera</taxon>
        <taxon>Polyphaga</taxon>
        <taxon>Cucujiformia</taxon>
        <taxon>Curculionidae</taxon>
        <taxon>Scolytinae</taxon>
        <taxon>Hypothenemus</taxon>
    </lineage>
</organism>
<keyword evidence="7" id="KW-1185">Reference proteome</keyword>
<dbReference type="InterPro" id="IPR036236">
    <property type="entry name" value="Znf_C2H2_sf"/>
</dbReference>